<proteinExistence type="predicted"/>
<comment type="caution">
    <text evidence="2">The sequence shown here is derived from an EMBL/GenBank/DDBJ whole genome shotgun (WGS) entry which is preliminary data.</text>
</comment>
<evidence type="ECO:0000313" key="2">
    <source>
        <dbReference type="EMBL" id="TBL79728.1"/>
    </source>
</evidence>
<feature type="transmembrane region" description="Helical" evidence="1">
    <location>
        <begin position="97"/>
        <end position="118"/>
    </location>
</feature>
<keyword evidence="1" id="KW-0472">Membrane</keyword>
<accession>A0A4Q9DVM0</accession>
<gene>
    <name evidence="2" type="ORF">EYB31_08945</name>
</gene>
<dbReference type="OrthoDB" id="2679416at2"/>
<evidence type="ECO:0000256" key="1">
    <source>
        <dbReference type="SAM" id="Phobius"/>
    </source>
</evidence>
<dbReference type="AlphaFoldDB" id="A0A4Q9DVM0"/>
<keyword evidence="1" id="KW-1133">Transmembrane helix</keyword>
<organism evidence="2 3">
    <name type="scientific">Paenibacillus thalictri</name>
    <dbReference type="NCBI Taxonomy" id="2527873"/>
    <lineage>
        <taxon>Bacteria</taxon>
        <taxon>Bacillati</taxon>
        <taxon>Bacillota</taxon>
        <taxon>Bacilli</taxon>
        <taxon>Bacillales</taxon>
        <taxon>Paenibacillaceae</taxon>
        <taxon>Paenibacillus</taxon>
    </lineage>
</organism>
<sequence>MKCEDIQELFGCYWDLPDGDLKKQCVNEHIKHCKECAEEFQIWQESADLIKFTAEQPMHAESSPIADSVMQRIYQDESWRMPIADRMYAITFRMRRNFTAVIAFCLALFMFSFLYSIVHEQKPDKPVAAADTSVFGRIGDPVVAAASSKPESLNVRSMPSAVASLKGFNEPFTYQVGPIHTYRDYMLALSLIGMTCTLLIMNWLSRTRS</sequence>
<protein>
    <submittedName>
        <fullName evidence="2">Zf-HC2 domain-containing protein</fullName>
    </submittedName>
</protein>
<feature type="transmembrane region" description="Helical" evidence="1">
    <location>
        <begin position="185"/>
        <end position="204"/>
    </location>
</feature>
<reference evidence="2 3" key="1">
    <citation type="submission" date="2019-02" db="EMBL/GenBank/DDBJ databases">
        <title>Paenibacillus sp. nov., isolated from surface-sterilized tissue of Thalictrum simplex L.</title>
        <authorList>
            <person name="Tuo L."/>
        </authorList>
    </citation>
    <scope>NUCLEOTIDE SEQUENCE [LARGE SCALE GENOMIC DNA]</scope>
    <source>
        <strain evidence="2 3">N2SHLJ1</strain>
    </source>
</reference>
<keyword evidence="3" id="KW-1185">Reference proteome</keyword>
<dbReference type="EMBL" id="SIRE01000006">
    <property type="protein sequence ID" value="TBL79728.1"/>
    <property type="molecule type" value="Genomic_DNA"/>
</dbReference>
<name>A0A4Q9DVM0_9BACL</name>
<keyword evidence="1" id="KW-0812">Transmembrane</keyword>
<dbReference type="Proteomes" id="UP000293142">
    <property type="component" value="Unassembled WGS sequence"/>
</dbReference>
<evidence type="ECO:0000313" key="3">
    <source>
        <dbReference type="Proteomes" id="UP000293142"/>
    </source>
</evidence>